<dbReference type="AlphaFoldDB" id="A0A5C3QCN1"/>
<reference evidence="1 2" key="1">
    <citation type="journal article" date="2019" name="Nat. Ecol. Evol.">
        <title>Megaphylogeny resolves global patterns of mushroom evolution.</title>
        <authorList>
            <person name="Varga T."/>
            <person name="Krizsan K."/>
            <person name="Foldi C."/>
            <person name="Dima B."/>
            <person name="Sanchez-Garcia M."/>
            <person name="Sanchez-Ramirez S."/>
            <person name="Szollosi G.J."/>
            <person name="Szarkandi J.G."/>
            <person name="Papp V."/>
            <person name="Albert L."/>
            <person name="Andreopoulos W."/>
            <person name="Angelini C."/>
            <person name="Antonin V."/>
            <person name="Barry K.W."/>
            <person name="Bougher N.L."/>
            <person name="Buchanan P."/>
            <person name="Buyck B."/>
            <person name="Bense V."/>
            <person name="Catcheside P."/>
            <person name="Chovatia M."/>
            <person name="Cooper J."/>
            <person name="Damon W."/>
            <person name="Desjardin D."/>
            <person name="Finy P."/>
            <person name="Geml J."/>
            <person name="Haridas S."/>
            <person name="Hughes K."/>
            <person name="Justo A."/>
            <person name="Karasinski D."/>
            <person name="Kautmanova I."/>
            <person name="Kiss B."/>
            <person name="Kocsube S."/>
            <person name="Kotiranta H."/>
            <person name="LaButti K.M."/>
            <person name="Lechner B.E."/>
            <person name="Liimatainen K."/>
            <person name="Lipzen A."/>
            <person name="Lukacs Z."/>
            <person name="Mihaltcheva S."/>
            <person name="Morgado L.N."/>
            <person name="Niskanen T."/>
            <person name="Noordeloos M.E."/>
            <person name="Ohm R.A."/>
            <person name="Ortiz-Santana B."/>
            <person name="Ovrebo C."/>
            <person name="Racz N."/>
            <person name="Riley R."/>
            <person name="Savchenko A."/>
            <person name="Shiryaev A."/>
            <person name="Soop K."/>
            <person name="Spirin V."/>
            <person name="Szebenyi C."/>
            <person name="Tomsovsky M."/>
            <person name="Tulloss R.E."/>
            <person name="Uehling J."/>
            <person name="Grigoriev I.V."/>
            <person name="Vagvolgyi C."/>
            <person name="Papp T."/>
            <person name="Martin F.M."/>
            <person name="Miettinen O."/>
            <person name="Hibbett D.S."/>
            <person name="Nagy L.G."/>
        </authorList>
    </citation>
    <scope>NUCLEOTIDE SEQUENCE [LARGE SCALE GENOMIC DNA]</scope>
    <source>
        <strain evidence="1 2">CBS 309.79</strain>
    </source>
</reference>
<gene>
    <name evidence="1" type="ORF">BDV98DRAFT_585076</name>
</gene>
<evidence type="ECO:0000313" key="2">
    <source>
        <dbReference type="Proteomes" id="UP000305067"/>
    </source>
</evidence>
<proteinExistence type="predicted"/>
<dbReference type="EMBL" id="ML178841">
    <property type="protein sequence ID" value="TFK98200.1"/>
    <property type="molecule type" value="Genomic_DNA"/>
</dbReference>
<sequence>MTTKSESQRTHLLSRSVPSSVPLQLHRKLSPLESLPAELLLPIASNFSCDSIPGPPTPLITFLLLSRTIRQKVDGTALHAAIFERKFDATAPRRRFPSWCTSSALSVKCKRRFVCLRRFKNHPHHVTIEDLWIAYLMMLESDGNNEEQLIEYAGIRSFLSGVLTDAVTSPRISASWLEHTEGAALVMSLIWLTTETGMDPLISPDMCDAVNKRCFHRPLFAGFRYPSWFGDSTQFQLSPSDVKTARDSVAIAVAENPQLRSVTIRHFGQTLTIFPPSIMCAAVLAWKAVNPPPPIGADLPELYQRLPEIRVPGYTGLIRSDIEEYNRDCRPRLRVRRQPSNSSEASALKAGSETAEVEWQRAISCHALSISPQNLVRGSSYILGSLTSRWAGFFTHISEGLLQALINRPDEPILDVPYGLQGIFVDLKEHVCEAPNLFPLGLDELGGHDVLNAWLPKGFHLNQSDDSVELSFERQGRRKSIRYTPWSSHYATPSIPPAATDLRDVIVTGQSSCKHAVAWFHIKLFGRVRPSDGLIVLIATMSKPAQTDVSPHRWMFRGYLHSDNLVGRWRSTAPDMRSIGSEGAFMLTKVSSG</sequence>
<name>A0A5C3QCN1_9AGAR</name>
<organism evidence="1 2">
    <name type="scientific">Pterulicium gracile</name>
    <dbReference type="NCBI Taxonomy" id="1884261"/>
    <lineage>
        <taxon>Eukaryota</taxon>
        <taxon>Fungi</taxon>
        <taxon>Dikarya</taxon>
        <taxon>Basidiomycota</taxon>
        <taxon>Agaricomycotina</taxon>
        <taxon>Agaricomycetes</taxon>
        <taxon>Agaricomycetidae</taxon>
        <taxon>Agaricales</taxon>
        <taxon>Pleurotineae</taxon>
        <taxon>Pterulaceae</taxon>
        <taxon>Pterulicium</taxon>
    </lineage>
</organism>
<dbReference type="Proteomes" id="UP000305067">
    <property type="component" value="Unassembled WGS sequence"/>
</dbReference>
<protein>
    <recommendedName>
        <fullName evidence="3">F-box domain-containing protein</fullName>
    </recommendedName>
</protein>
<evidence type="ECO:0008006" key="3">
    <source>
        <dbReference type="Google" id="ProtNLM"/>
    </source>
</evidence>
<evidence type="ECO:0000313" key="1">
    <source>
        <dbReference type="EMBL" id="TFK98200.1"/>
    </source>
</evidence>
<keyword evidence="2" id="KW-1185">Reference proteome</keyword>
<accession>A0A5C3QCN1</accession>
<dbReference type="OrthoDB" id="434783at2759"/>